<dbReference type="Proteomes" id="UP000215215">
    <property type="component" value="Unassembled WGS sequence"/>
</dbReference>
<keyword evidence="5 6" id="KW-0413">Isomerase</keyword>
<dbReference type="EC" id="5.2.1.8" evidence="2"/>
<dbReference type="PROSITE" id="PS50198">
    <property type="entry name" value="PPIC_PPIASE_2"/>
    <property type="match status" value="1"/>
</dbReference>
<comment type="catalytic activity">
    <reaction evidence="1">
        <text>[protein]-peptidylproline (omega=180) = [protein]-peptidylproline (omega=0)</text>
        <dbReference type="Rhea" id="RHEA:16237"/>
        <dbReference type="Rhea" id="RHEA-COMP:10747"/>
        <dbReference type="Rhea" id="RHEA-COMP:10748"/>
        <dbReference type="ChEBI" id="CHEBI:83833"/>
        <dbReference type="ChEBI" id="CHEBI:83834"/>
        <dbReference type="EC" id="5.2.1.8"/>
    </reaction>
</comment>
<accession>A0A235BW97</accession>
<evidence type="ECO:0000256" key="3">
    <source>
        <dbReference type="ARBA" id="ARBA00022729"/>
    </source>
</evidence>
<evidence type="ECO:0000256" key="5">
    <source>
        <dbReference type="ARBA" id="ARBA00023235"/>
    </source>
</evidence>
<organism evidence="8 9">
    <name type="scientific">candidate division WOR-3 bacterium JGI_Cruoil_03_44_89</name>
    <dbReference type="NCBI Taxonomy" id="1973748"/>
    <lineage>
        <taxon>Bacteria</taxon>
        <taxon>Bacteria division WOR-3</taxon>
    </lineage>
</organism>
<sequence>MKKILPLLPFLFLLLIGCEKEKGTVIAKVGKSTLTLEKLNSAIPPEYLAKITPGDKSQLAENWISTELVYEKAVEEGALKEPEVSEQIEQLKKQIVINYWLSKYARDRIFVSEGGLRDDYEMNRERYDNEIKVAHIVTATEAAAIEVKKRLSDGENFGKLAGEYSIDPSGKKGGVLGYIKLGDTELPQFEAAAFSLKKVGDISGIVQTAQGFHIIKLLKRRKIKNPPTFADVKESIRNKLLRQKQTALLDSLVGQLREEIPVETHYELIK</sequence>
<dbReference type="GO" id="GO:0003755">
    <property type="term" value="F:peptidyl-prolyl cis-trans isomerase activity"/>
    <property type="evidence" value="ECO:0007669"/>
    <property type="project" value="UniProtKB-KW"/>
</dbReference>
<evidence type="ECO:0000313" key="9">
    <source>
        <dbReference type="Proteomes" id="UP000215215"/>
    </source>
</evidence>
<keyword evidence="3" id="KW-0732">Signal</keyword>
<proteinExistence type="predicted"/>
<dbReference type="PANTHER" id="PTHR47245:SF1">
    <property type="entry name" value="FOLDASE PROTEIN PRSA"/>
    <property type="match status" value="1"/>
</dbReference>
<dbReference type="EMBL" id="NOZQ01000101">
    <property type="protein sequence ID" value="OYD15825.1"/>
    <property type="molecule type" value="Genomic_DNA"/>
</dbReference>
<dbReference type="InterPro" id="IPR000297">
    <property type="entry name" value="PPIase_PpiC"/>
</dbReference>
<dbReference type="Gene3D" id="3.10.50.40">
    <property type="match status" value="1"/>
</dbReference>
<dbReference type="InterPro" id="IPR023058">
    <property type="entry name" value="PPIase_PpiC_CS"/>
</dbReference>
<evidence type="ECO:0000313" key="8">
    <source>
        <dbReference type="EMBL" id="OYD15825.1"/>
    </source>
</evidence>
<evidence type="ECO:0000256" key="4">
    <source>
        <dbReference type="ARBA" id="ARBA00023110"/>
    </source>
</evidence>
<evidence type="ECO:0000256" key="6">
    <source>
        <dbReference type="PROSITE-ProRule" id="PRU00278"/>
    </source>
</evidence>
<dbReference type="InterPro" id="IPR050245">
    <property type="entry name" value="PrsA_foldase"/>
</dbReference>
<gene>
    <name evidence="8" type="ORF">CH333_04840</name>
</gene>
<name>A0A235BW97_UNCW3</name>
<dbReference type="PANTHER" id="PTHR47245">
    <property type="entry name" value="PEPTIDYLPROLYL ISOMERASE"/>
    <property type="match status" value="1"/>
</dbReference>
<dbReference type="SUPFAM" id="SSF54534">
    <property type="entry name" value="FKBP-like"/>
    <property type="match status" value="1"/>
</dbReference>
<dbReference type="InterPro" id="IPR046357">
    <property type="entry name" value="PPIase_dom_sf"/>
</dbReference>
<evidence type="ECO:0000259" key="7">
    <source>
        <dbReference type="PROSITE" id="PS50198"/>
    </source>
</evidence>
<comment type="caution">
    <text evidence="8">The sequence shown here is derived from an EMBL/GenBank/DDBJ whole genome shotgun (WGS) entry which is preliminary data.</text>
</comment>
<dbReference type="PROSITE" id="PS01096">
    <property type="entry name" value="PPIC_PPIASE_1"/>
    <property type="match status" value="1"/>
</dbReference>
<evidence type="ECO:0000256" key="1">
    <source>
        <dbReference type="ARBA" id="ARBA00000971"/>
    </source>
</evidence>
<dbReference type="AlphaFoldDB" id="A0A235BW97"/>
<feature type="domain" description="PpiC" evidence="7">
    <location>
        <begin position="128"/>
        <end position="219"/>
    </location>
</feature>
<keyword evidence="4 6" id="KW-0697">Rotamase</keyword>
<reference evidence="8 9" key="1">
    <citation type="submission" date="2017-07" db="EMBL/GenBank/DDBJ databases">
        <title>Recovery of genomes from metagenomes via a dereplication, aggregation, and scoring strategy.</title>
        <authorList>
            <person name="Sieber C.M."/>
            <person name="Probst A.J."/>
            <person name="Sharrar A."/>
            <person name="Thomas B.C."/>
            <person name="Hess M."/>
            <person name="Tringe S.G."/>
            <person name="Banfield J.F."/>
        </authorList>
    </citation>
    <scope>NUCLEOTIDE SEQUENCE [LARGE SCALE GENOMIC DNA]</scope>
    <source>
        <strain evidence="8">JGI_Cruoil_03_44_89</strain>
    </source>
</reference>
<evidence type="ECO:0000256" key="2">
    <source>
        <dbReference type="ARBA" id="ARBA00013194"/>
    </source>
</evidence>
<dbReference type="Pfam" id="PF00639">
    <property type="entry name" value="Rotamase"/>
    <property type="match status" value="1"/>
</dbReference>
<protein>
    <recommendedName>
        <fullName evidence="2">peptidylprolyl isomerase</fullName>
        <ecNumber evidence="2">5.2.1.8</ecNumber>
    </recommendedName>
</protein>
<dbReference type="PROSITE" id="PS51257">
    <property type="entry name" value="PROKAR_LIPOPROTEIN"/>
    <property type="match status" value="1"/>
</dbReference>